<dbReference type="Pfam" id="PF14322">
    <property type="entry name" value="SusD-like_3"/>
    <property type="match status" value="1"/>
</dbReference>
<dbReference type="InterPro" id="IPR011990">
    <property type="entry name" value="TPR-like_helical_dom_sf"/>
</dbReference>
<dbReference type="PROSITE" id="PS51257">
    <property type="entry name" value="PROKAR_LIPOPROTEIN"/>
    <property type="match status" value="1"/>
</dbReference>
<evidence type="ECO:0000259" key="7">
    <source>
        <dbReference type="Pfam" id="PF14322"/>
    </source>
</evidence>
<dbReference type="SUPFAM" id="SSF48452">
    <property type="entry name" value="TPR-like"/>
    <property type="match status" value="1"/>
</dbReference>
<dbReference type="InterPro" id="IPR033985">
    <property type="entry name" value="SusD-like_N"/>
</dbReference>
<evidence type="ECO:0000313" key="8">
    <source>
        <dbReference type="EMBL" id="MEJ2901158.1"/>
    </source>
</evidence>
<evidence type="ECO:0000313" key="9">
    <source>
        <dbReference type="Proteomes" id="UP001378956"/>
    </source>
</evidence>
<comment type="subcellular location">
    <subcellularLocation>
        <location evidence="1">Cell outer membrane</location>
    </subcellularLocation>
</comment>
<evidence type="ECO:0000256" key="1">
    <source>
        <dbReference type="ARBA" id="ARBA00004442"/>
    </source>
</evidence>
<reference evidence="8 9" key="1">
    <citation type="submission" date="2024-03" db="EMBL/GenBank/DDBJ databases">
        <title>Sequence of Lycoming College Course Isolates.</title>
        <authorList>
            <person name="Plotts O."/>
            <person name="Newman J."/>
        </authorList>
    </citation>
    <scope>NUCLEOTIDE SEQUENCE [LARGE SCALE GENOMIC DNA]</scope>
    <source>
        <strain evidence="8 9">CJB-3</strain>
    </source>
</reference>
<protein>
    <submittedName>
        <fullName evidence="8">RagB/SusD family nutrient uptake outer membrane protein</fullName>
    </submittedName>
</protein>
<feature type="domain" description="SusD-like N-terminal" evidence="7">
    <location>
        <begin position="22"/>
        <end position="226"/>
    </location>
</feature>
<keyword evidence="4" id="KW-0472">Membrane</keyword>
<gene>
    <name evidence="8" type="ORF">WAE58_01905</name>
</gene>
<feature type="domain" description="RagB/SusD" evidence="6">
    <location>
        <begin position="329"/>
        <end position="604"/>
    </location>
</feature>
<evidence type="ECO:0000256" key="3">
    <source>
        <dbReference type="ARBA" id="ARBA00022729"/>
    </source>
</evidence>
<keyword evidence="5" id="KW-0998">Cell outer membrane</keyword>
<organism evidence="8 9">
    <name type="scientific">Pedobacter panaciterrae</name>
    <dbReference type="NCBI Taxonomy" id="363849"/>
    <lineage>
        <taxon>Bacteria</taxon>
        <taxon>Pseudomonadati</taxon>
        <taxon>Bacteroidota</taxon>
        <taxon>Sphingobacteriia</taxon>
        <taxon>Sphingobacteriales</taxon>
        <taxon>Sphingobacteriaceae</taxon>
        <taxon>Pedobacter</taxon>
    </lineage>
</organism>
<dbReference type="Gene3D" id="1.25.40.390">
    <property type="match status" value="1"/>
</dbReference>
<evidence type="ECO:0000256" key="4">
    <source>
        <dbReference type="ARBA" id="ARBA00023136"/>
    </source>
</evidence>
<dbReference type="RefSeq" id="WP_172663641.1">
    <property type="nucleotide sequence ID" value="NZ_CBFGNQ010000004.1"/>
</dbReference>
<dbReference type="InterPro" id="IPR012944">
    <property type="entry name" value="SusD_RagB_dom"/>
</dbReference>
<accession>A0ABU8NIR8</accession>
<sequence>MKYLICGLLFVQLLMFSSCKKDFLDKSPEEDITIEEAFLQRRYAEAFLSDVYADLPLENWFTDMVDPNPFVVASDEMNVPWPEKFAKLMNKGSWNAYNVASQQWRNMYEGIRKANIFLKYIDRTPLGKDFTQQDKDRWIGEAVYLRAFYHFWLMRIYGPIPIMDYDAGVADDFTKIKRQPLDQGVDFVSKECDRAISLLPMRVTSDRNIGRVTAAAAMALKARMLLYVASPLWNGNPDYAGFTDKEGIKLFPGQYQAEKWKAAALAAKECIDKCEAAGYQLYRKYPDPVQNYQQLFLENNNVEVILARNCTTPDIGGYYPGMTEKCAFPGSLGGWNGYNPTQQQVDAYEMDNGKAPILGYNSDGSPVVNQSSGYTEAGYTATAMTGRWMEGVSNMYVHRDPRFYASINFNGAYFIDRRLQFWSSGADGRGNAGRDYNTTGYLLKKSVDPTANIAQGRFSLKTWIFFRLGEFYLDYAEALNESDGPVADVYKYMNLIRERAGMPALPTGLNAQQMRERIRNERRVELSYETHRYFDCHRWKIAAQTDNGPIYGMNISAGTNLQDDAYYKRTVVERRVFQGPKHYLFPIPQSEIDKTPNIIQNPGW</sequence>
<evidence type="ECO:0000256" key="2">
    <source>
        <dbReference type="ARBA" id="ARBA00006275"/>
    </source>
</evidence>
<keyword evidence="9" id="KW-1185">Reference proteome</keyword>
<name>A0ABU8NIR8_9SPHI</name>
<comment type="caution">
    <text evidence="8">The sequence shown here is derived from an EMBL/GenBank/DDBJ whole genome shotgun (WGS) entry which is preliminary data.</text>
</comment>
<evidence type="ECO:0000259" key="6">
    <source>
        <dbReference type="Pfam" id="PF07980"/>
    </source>
</evidence>
<evidence type="ECO:0000256" key="5">
    <source>
        <dbReference type="ARBA" id="ARBA00023237"/>
    </source>
</evidence>
<dbReference type="Proteomes" id="UP001378956">
    <property type="component" value="Unassembled WGS sequence"/>
</dbReference>
<keyword evidence="3" id="KW-0732">Signal</keyword>
<comment type="similarity">
    <text evidence="2">Belongs to the SusD family.</text>
</comment>
<proteinExistence type="inferred from homology"/>
<dbReference type="Pfam" id="PF07980">
    <property type="entry name" value="SusD_RagB"/>
    <property type="match status" value="1"/>
</dbReference>
<dbReference type="EMBL" id="JBBEUB010000001">
    <property type="protein sequence ID" value="MEJ2901158.1"/>
    <property type="molecule type" value="Genomic_DNA"/>
</dbReference>